<evidence type="ECO:0000256" key="4">
    <source>
        <dbReference type="ARBA" id="ARBA00022544"/>
    </source>
</evidence>
<protein>
    <submittedName>
        <fullName evidence="9">Endospore germination permease</fullName>
    </submittedName>
</protein>
<comment type="similarity">
    <text evidence="2">Belongs to the amino acid-polyamine-organocation (APC) superfamily. Spore germination protein (SGP) (TC 2.A.3.9) family.</text>
</comment>
<gene>
    <name evidence="9" type="ORF">AAEO50_15045</name>
</gene>
<sequence length="363" mass="41190">MQAEKQFISSRQLQILVIMFTCGSSILLIPPALLQAKNDGWISGLIGLTLGILIILLYIKMSKVFINKTIYEANEQVFTTWIGKFVNILYFLYFFFLSAQVLSNMGDFVTQSIMIETPKEYIHLLFLLPIVYGVKQGLEVISRLAETVYPTFIILFILFVLLLIPDIELPHFEPVGEAGIKNILHFSLPFVSLPFLEFIVFLFIIPYVNTKVNVTKAMFKGSLLGGGSLVVLTFLVIGVLGDEVAAMYDYPTFLLAKQINIADFMQRVEVIIAAIWIISLFVKLLITYYVSCEAICYIFSIKNVHIIAVPLGIVLWFLGNIVYPSNAFFAEFIKISVSYKIIFGIGFPILTLLVERLRRKKMR</sequence>
<dbReference type="PANTHER" id="PTHR34975:SF2">
    <property type="entry name" value="SPORE GERMINATION PROTEIN A2"/>
    <property type="match status" value="1"/>
</dbReference>
<name>A0ABU9KBW1_9BACI</name>
<keyword evidence="5 8" id="KW-0812">Transmembrane</keyword>
<keyword evidence="4" id="KW-0309">Germination</keyword>
<evidence type="ECO:0000256" key="8">
    <source>
        <dbReference type="SAM" id="Phobius"/>
    </source>
</evidence>
<feature type="transmembrane region" description="Helical" evidence="8">
    <location>
        <begin position="40"/>
        <end position="59"/>
    </location>
</feature>
<feature type="transmembrane region" description="Helical" evidence="8">
    <location>
        <begin position="80"/>
        <end position="101"/>
    </location>
</feature>
<accession>A0ABU9KBW1</accession>
<keyword evidence="10" id="KW-1185">Reference proteome</keyword>
<keyword evidence="6 8" id="KW-1133">Transmembrane helix</keyword>
<evidence type="ECO:0000313" key="9">
    <source>
        <dbReference type="EMBL" id="MEL3973605.1"/>
    </source>
</evidence>
<keyword evidence="3" id="KW-0813">Transport</keyword>
<dbReference type="PANTHER" id="PTHR34975">
    <property type="entry name" value="SPORE GERMINATION PROTEIN A2"/>
    <property type="match status" value="1"/>
</dbReference>
<dbReference type="EMBL" id="JBBYAF010000031">
    <property type="protein sequence ID" value="MEL3973605.1"/>
    <property type="molecule type" value="Genomic_DNA"/>
</dbReference>
<comment type="caution">
    <text evidence="9">The sequence shown here is derived from an EMBL/GenBank/DDBJ whole genome shotgun (WGS) entry which is preliminary data.</text>
</comment>
<evidence type="ECO:0000256" key="1">
    <source>
        <dbReference type="ARBA" id="ARBA00004141"/>
    </source>
</evidence>
<feature type="transmembrane region" description="Helical" evidence="8">
    <location>
        <begin position="335"/>
        <end position="354"/>
    </location>
</feature>
<dbReference type="Pfam" id="PF03845">
    <property type="entry name" value="Spore_permease"/>
    <property type="match status" value="1"/>
</dbReference>
<dbReference type="InterPro" id="IPR004761">
    <property type="entry name" value="Spore_GerAB"/>
</dbReference>
<feature type="transmembrane region" description="Helical" evidence="8">
    <location>
        <begin position="147"/>
        <end position="164"/>
    </location>
</feature>
<evidence type="ECO:0000256" key="2">
    <source>
        <dbReference type="ARBA" id="ARBA00007998"/>
    </source>
</evidence>
<feature type="transmembrane region" description="Helical" evidence="8">
    <location>
        <begin position="121"/>
        <end position="138"/>
    </location>
</feature>
<feature type="transmembrane region" description="Helical" evidence="8">
    <location>
        <begin position="12"/>
        <end position="34"/>
    </location>
</feature>
<dbReference type="NCBIfam" id="TIGR00912">
    <property type="entry name" value="2A0309"/>
    <property type="match status" value="1"/>
</dbReference>
<evidence type="ECO:0000256" key="7">
    <source>
        <dbReference type="ARBA" id="ARBA00023136"/>
    </source>
</evidence>
<dbReference type="RefSeq" id="WP_341985102.1">
    <property type="nucleotide sequence ID" value="NZ_JBBYAF010000031.1"/>
</dbReference>
<feature type="transmembrane region" description="Helical" evidence="8">
    <location>
        <begin position="270"/>
        <end position="291"/>
    </location>
</feature>
<dbReference type="Proteomes" id="UP001389717">
    <property type="component" value="Unassembled WGS sequence"/>
</dbReference>
<proteinExistence type="inferred from homology"/>
<keyword evidence="7 8" id="KW-0472">Membrane</keyword>
<feature type="transmembrane region" description="Helical" evidence="8">
    <location>
        <begin position="184"/>
        <end position="209"/>
    </location>
</feature>
<reference evidence="9 10" key="1">
    <citation type="submission" date="2024-04" db="EMBL/GenBank/DDBJ databases">
        <title>Bacillus oryzaecorticis sp. nov., a moderately halophilic bacterium isolated from rice husks.</title>
        <authorList>
            <person name="Zhu H.-S."/>
        </authorList>
    </citation>
    <scope>NUCLEOTIDE SEQUENCE [LARGE SCALE GENOMIC DNA]</scope>
    <source>
        <strain evidence="9 10">ZC255</strain>
    </source>
</reference>
<feature type="transmembrane region" description="Helical" evidence="8">
    <location>
        <begin position="221"/>
        <end position="241"/>
    </location>
</feature>
<evidence type="ECO:0000256" key="5">
    <source>
        <dbReference type="ARBA" id="ARBA00022692"/>
    </source>
</evidence>
<evidence type="ECO:0000313" key="10">
    <source>
        <dbReference type="Proteomes" id="UP001389717"/>
    </source>
</evidence>
<feature type="transmembrane region" description="Helical" evidence="8">
    <location>
        <begin position="303"/>
        <end position="323"/>
    </location>
</feature>
<evidence type="ECO:0000256" key="3">
    <source>
        <dbReference type="ARBA" id="ARBA00022448"/>
    </source>
</evidence>
<evidence type="ECO:0000256" key="6">
    <source>
        <dbReference type="ARBA" id="ARBA00022989"/>
    </source>
</evidence>
<organism evidence="9 10">
    <name type="scientific">Rossellomorea oryzaecorticis</name>
    <dbReference type="NCBI Taxonomy" id="1396505"/>
    <lineage>
        <taxon>Bacteria</taxon>
        <taxon>Bacillati</taxon>
        <taxon>Bacillota</taxon>
        <taxon>Bacilli</taxon>
        <taxon>Bacillales</taxon>
        <taxon>Bacillaceae</taxon>
        <taxon>Rossellomorea</taxon>
    </lineage>
</organism>
<comment type="subcellular location">
    <subcellularLocation>
        <location evidence="1">Membrane</location>
        <topology evidence="1">Multi-pass membrane protein</topology>
    </subcellularLocation>
</comment>